<gene>
    <name evidence="1" type="ORF">K432DRAFT_256801</name>
</gene>
<name>A0A8E2JEM5_9PEZI</name>
<dbReference type="Pfam" id="PF26639">
    <property type="entry name" value="Het-6_barrel"/>
    <property type="match status" value="1"/>
</dbReference>
<protein>
    <submittedName>
        <fullName evidence="1">Uncharacterized protein</fullName>
    </submittedName>
</protein>
<evidence type="ECO:0000313" key="1">
    <source>
        <dbReference type="EMBL" id="OCK79835.1"/>
    </source>
</evidence>
<proteinExistence type="predicted"/>
<evidence type="ECO:0000313" key="2">
    <source>
        <dbReference type="Proteomes" id="UP000250266"/>
    </source>
</evidence>
<dbReference type="Proteomes" id="UP000250266">
    <property type="component" value="Unassembled WGS sequence"/>
</dbReference>
<reference evidence="1 2" key="1">
    <citation type="journal article" date="2016" name="Nat. Commun.">
        <title>Ectomycorrhizal ecology is imprinted in the genome of the dominant symbiotic fungus Cenococcum geophilum.</title>
        <authorList>
            <consortium name="DOE Joint Genome Institute"/>
            <person name="Peter M."/>
            <person name="Kohler A."/>
            <person name="Ohm R.A."/>
            <person name="Kuo A."/>
            <person name="Krutzmann J."/>
            <person name="Morin E."/>
            <person name="Arend M."/>
            <person name="Barry K.W."/>
            <person name="Binder M."/>
            <person name="Choi C."/>
            <person name="Clum A."/>
            <person name="Copeland A."/>
            <person name="Grisel N."/>
            <person name="Haridas S."/>
            <person name="Kipfer T."/>
            <person name="LaButti K."/>
            <person name="Lindquist E."/>
            <person name="Lipzen A."/>
            <person name="Maire R."/>
            <person name="Meier B."/>
            <person name="Mihaltcheva S."/>
            <person name="Molinier V."/>
            <person name="Murat C."/>
            <person name="Poggeler S."/>
            <person name="Quandt C.A."/>
            <person name="Sperisen C."/>
            <person name="Tritt A."/>
            <person name="Tisserant E."/>
            <person name="Crous P.W."/>
            <person name="Henrissat B."/>
            <person name="Nehls U."/>
            <person name="Egli S."/>
            <person name="Spatafora J.W."/>
            <person name="Grigoriev I.V."/>
            <person name="Martin F.M."/>
        </authorList>
    </citation>
    <scope>NUCLEOTIDE SEQUENCE [LARGE SCALE GENOMIC DNA]</scope>
    <source>
        <strain evidence="1 2">CBS 459.81</strain>
    </source>
</reference>
<keyword evidence="2" id="KW-1185">Reference proteome</keyword>
<dbReference type="OrthoDB" id="2157530at2759"/>
<accession>A0A8E2JEM5</accession>
<feature type="non-terminal residue" evidence="1">
    <location>
        <position position="1"/>
    </location>
</feature>
<dbReference type="EMBL" id="KV744985">
    <property type="protein sequence ID" value="OCK79835.1"/>
    <property type="molecule type" value="Genomic_DNA"/>
</dbReference>
<feature type="non-terminal residue" evidence="1">
    <location>
        <position position="75"/>
    </location>
</feature>
<dbReference type="AlphaFoldDB" id="A0A8E2JEM5"/>
<organism evidence="1 2">
    <name type="scientific">Lepidopterella palustris CBS 459.81</name>
    <dbReference type="NCBI Taxonomy" id="1314670"/>
    <lineage>
        <taxon>Eukaryota</taxon>
        <taxon>Fungi</taxon>
        <taxon>Dikarya</taxon>
        <taxon>Ascomycota</taxon>
        <taxon>Pezizomycotina</taxon>
        <taxon>Dothideomycetes</taxon>
        <taxon>Pleosporomycetidae</taxon>
        <taxon>Mytilinidiales</taxon>
        <taxon>Argynnaceae</taxon>
        <taxon>Lepidopterella</taxon>
    </lineage>
</organism>
<sequence length="75" mass="8555">RSGERILRKRKLSVTRSGYFVIGPGILEDGDSLCVLPRPDLLFILREKAKWRHASDEYVLIGECYVHGLMIGQII</sequence>